<dbReference type="EC" id="2.3.2.27" evidence="4"/>
<evidence type="ECO:0000256" key="4">
    <source>
        <dbReference type="ARBA" id="ARBA00012483"/>
    </source>
</evidence>
<feature type="region of interest" description="Disordered" evidence="12">
    <location>
        <begin position="1"/>
        <end position="103"/>
    </location>
</feature>
<dbReference type="SMART" id="SM00184">
    <property type="entry name" value="RING"/>
    <property type="match status" value="1"/>
</dbReference>
<comment type="catalytic activity">
    <reaction evidence="1">
        <text>S-ubiquitinyl-[E2 ubiquitin-conjugating enzyme]-L-cysteine + [acceptor protein]-L-lysine = [E2 ubiquitin-conjugating enzyme]-L-cysteine + N(6)-ubiquitinyl-[acceptor protein]-L-lysine.</text>
        <dbReference type="EC" id="2.3.2.27"/>
    </reaction>
</comment>
<sequence length="259" mass="29013">MQDNNRVTEGIVEEVIDQDSPGQSDSSFEEMSFPPRPTFGYSLNSSQLRRRAPMVEKMNLNELPKASSTSFNKQQSAQPSTSEQKSTASNSTDTDKNASEDSSQPEFTCNICFDAASGPVVTLCGHLYCWSCLHRWLQSHRRAQLCPVCKAGCSKEQVIPIYGRGKEAKDPRLNEDIPQRPQAQRPAPQPTNPFDPAGFFFNNPFNNQNNTNGFHFQIFPGFIPSIFAFNFTQTQDNNPGTAQQAFLNRLFFMIGLLIL</sequence>
<evidence type="ECO:0000259" key="13">
    <source>
        <dbReference type="PROSITE" id="PS50089"/>
    </source>
</evidence>
<keyword evidence="6" id="KW-0479">Metal-binding</keyword>
<evidence type="ECO:0000256" key="1">
    <source>
        <dbReference type="ARBA" id="ARBA00000900"/>
    </source>
</evidence>
<dbReference type="InterPro" id="IPR045103">
    <property type="entry name" value="RNF5/RNF185-like"/>
</dbReference>
<dbReference type="Gene3D" id="3.30.40.10">
    <property type="entry name" value="Zinc/RING finger domain, C3HC4 (zinc finger)"/>
    <property type="match status" value="1"/>
</dbReference>
<dbReference type="InterPro" id="IPR013083">
    <property type="entry name" value="Znf_RING/FYVE/PHD"/>
</dbReference>
<evidence type="ECO:0000256" key="10">
    <source>
        <dbReference type="ARBA" id="ARBA00023136"/>
    </source>
</evidence>
<evidence type="ECO:0000313" key="15">
    <source>
        <dbReference type="Proteomes" id="UP000070444"/>
    </source>
</evidence>
<dbReference type="GO" id="GO:0006511">
    <property type="term" value="P:ubiquitin-dependent protein catabolic process"/>
    <property type="evidence" value="ECO:0007669"/>
    <property type="project" value="InterPro"/>
</dbReference>
<dbReference type="PROSITE" id="PS50089">
    <property type="entry name" value="ZF_RING_2"/>
    <property type="match status" value="1"/>
</dbReference>
<keyword evidence="10" id="KW-0472">Membrane</keyword>
<dbReference type="InterPro" id="IPR001841">
    <property type="entry name" value="Znf_RING"/>
</dbReference>
<dbReference type="UniPathway" id="UPA00143"/>
<feature type="region of interest" description="Disordered" evidence="12">
    <location>
        <begin position="165"/>
        <end position="193"/>
    </location>
</feature>
<dbReference type="InterPro" id="IPR017907">
    <property type="entry name" value="Znf_RING_CS"/>
</dbReference>
<dbReference type="PANTHER" id="PTHR12313">
    <property type="entry name" value="E3 UBIQUITIN-PROTEIN LIGASE RNF5-RELATED"/>
    <property type="match status" value="1"/>
</dbReference>
<dbReference type="Pfam" id="PF00097">
    <property type="entry name" value="zf-C3HC4"/>
    <property type="match status" value="1"/>
</dbReference>
<comment type="pathway">
    <text evidence="3">Protein modification; protein ubiquitination.</text>
</comment>
<dbReference type="GO" id="GO:0005783">
    <property type="term" value="C:endoplasmic reticulum"/>
    <property type="evidence" value="ECO:0007669"/>
    <property type="project" value="InterPro"/>
</dbReference>
<keyword evidence="7 11" id="KW-0863">Zinc-finger</keyword>
<feature type="non-terminal residue" evidence="14">
    <location>
        <position position="259"/>
    </location>
</feature>
<keyword evidence="9" id="KW-0862">Zinc</keyword>
<dbReference type="GO" id="GO:0008270">
    <property type="term" value="F:zinc ion binding"/>
    <property type="evidence" value="ECO:0007669"/>
    <property type="project" value="UniProtKB-KW"/>
</dbReference>
<evidence type="ECO:0000313" key="14">
    <source>
        <dbReference type="EMBL" id="KXN74833.1"/>
    </source>
</evidence>
<evidence type="ECO:0000256" key="11">
    <source>
        <dbReference type="PROSITE-ProRule" id="PRU00175"/>
    </source>
</evidence>
<dbReference type="InterPro" id="IPR018957">
    <property type="entry name" value="Znf_C3HC4_RING-type"/>
</dbReference>
<evidence type="ECO:0000256" key="8">
    <source>
        <dbReference type="ARBA" id="ARBA00022786"/>
    </source>
</evidence>
<evidence type="ECO:0000256" key="9">
    <source>
        <dbReference type="ARBA" id="ARBA00022833"/>
    </source>
</evidence>
<evidence type="ECO:0000256" key="2">
    <source>
        <dbReference type="ARBA" id="ARBA00004308"/>
    </source>
</evidence>
<organism evidence="14 15">
    <name type="scientific">Conidiobolus coronatus (strain ATCC 28846 / CBS 209.66 / NRRL 28638)</name>
    <name type="common">Delacroixia coronata</name>
    <dbReference type="NCBI Taxonomy" id="796925"/>
    <lineage>
        <taxon>Eukaryota</taxon>
        <taxon>Fungi</taxon>
        <taxon>Fungi incertae sedis</taxon>
        <taxon>Zoopagomycota</taxon>
        <taxon>Entomophthoromycotina</taxon>
        <taxon>Entomophthoromycetes</taxon>
        <taxon>Entomophthorales</taxon>
        <taxon>Ancylistaceae</taxon>
        <taxon>Conidiobolus</taxon>
    </lineage>
</organism>
<dbReference type="GO" id="GO:0061630">
    <property type="term" value="F:ubiquitin protein ligase activity"/>
    <property type="evidence" value="ECO:0007669"/>
    <property type="project" value="UniProtKB-EC"/>
</dbReference>
<dbReference type="OMA" id="WIANHNE"/>
<proteinExistence type="predicted"/>
<protein>
    <recommendedName>
        <fullName evidence="4">RING-type E3 ubiquitin transferase</fullName>
        <ecNumber evidence="4">2.3.2.27</ecNumber>
    </recommendedName>
</protein>
<comment type="subcellular location">
    <subcellularLocation>
        <location evidence="2">Endomembrane system</location>
    </subcellularLocation>
</comment>
<keyword evidence="15" id="KW-1185">Reference proteome</keyword>
<dbReference type="OrthoDB" id="6270329at2759"/>
<evidence type="ECO:0000256" key="5">
    <source>
        <dbReference type="ARBA" id="ARBA00022679"/>
    </source>
</evidence>
<dbReference type="PROSITE" id="PS00518">
    <property type="entry name" value="ZF_RING_1"/>
    <property type="match status" value="1"/>
</dbReference>
<accession>A0A137PIL0</accession>
<dbReference type="STRING" id="796925.A0A137PIL0"/>
<reference evidence="14 15" key="1">
    <citation type="journal article" date="2015" name="Genome Biol. Evol.">
        <title>Phylogenomic analyses indicate that early fungi evolved digesting cell walls of algal ancestors of land plants.</title>
        <authorList>
            <person name="Chang Y."/>
            <person name="Wang S."/>
            <person name="Sekimoto S."/>
            <person name="Aerts A.L."/>
            <person name="Choi C."/>
            <person name="Clum A."/>
            <person name="LaButti K.M."/>
            <person name="Lindquist E.A."/>
            <person name="Yee Ngan C."/>
            <person name="Ohm R.A."/>
            <person name="Salamov A.A."/>
            <person name="Grigoriev I.V."/>
            <person name="Spatafora J.W."/>
            <person name="Berbee M.L."/>
        </authorList>
    </citation>
    <scope>NUCLEOTIDE SEQUENCE [LARGE SCALE GENOMIC DNA]</scope>
    <source>
        <strain evidence="14 15">NRRL 28638</strain>
    </source>
</reference>
<evidence type="ECO:0000256" key="6">
    <source>
        <dbReference type="ARBA" id="ARBA00022723"/>
    </source>
</evidence>
<evidence type="ECO:0000256" key="7">
    <source>
        <dbReference type="ARBA" id="ARBA00022771"/>
    </source>
</evidence>
<dbReference type="SUPFAM" id="SSF57850">
    <property type="entry name" value="RING/U-box"/>
    <property type="match status" value="1"/>
</dbReference>
<dbReference type="GO" id="GO:0016567">
    <property type="term" value="P:protein ubiquitination"/>
    <property type="evidence" value="ECO:0007669"/>
    <property type="project" value="UniProtKB-UniPathway"/>
</dbReference>
<feature type="compositionally biased region" description="Basic and acidic residues" evidence="12">
    <location>
        <begin position="165"/>
        <end position="178"/>
    </location>
</feature>
<dbReference type="AlphaFoldDB" id="A0A137PIL0"/>
<evidence type="ECO:0000256" key="3">
    <source>
        <dbReference type="ARBA" id="ARBA00004906"/>
    </source>
</evidence>
<evidence type="ECO:0000256" key="12">
    <source>
        <dbReference type="SAM" id="MobiDB-lite"/>
    </source>
</evidence>
<name>A0A137PIL0_CONC2</name>
<feature type="compositionally biased region" description="Polar residues" evidence="12">
    <location>
        <begin position="66"/>
        <end position="92"/>
    </location>
</feature>
<keyword evidence="8" id="KW-0833">Ubl conjugation pathway</keyword>
<dbReference type="EMBL" id="KQ964420">
    <property type="protein sequence ID" value="KXN74833.1"/>
    <property type="molecule type" value="Genomic_DNA"/>
</dbReference>
<dbReference type="Proteomes" id="UP000070444">
    <property type="component" value="Unassembled WGS sequence"/>
</dbReference>
<gene>
    <name evidence="14" type="ORF">CONCODRAFT_76697</name>
</gene>
<keyword evidence="5" id="KW-0808">Transferase</keyword>
<feature type="domain" description="RING-type" evidence="13">
    <location>
        <begin position="109"/>
        <end position="150"/>
    </location>
</feature>